<protein>
    <submittedName>
        <fullName evidence="3">Uncharacterized protein</fullName>
    </submittedName>
</protein>
<evidence type="ECO:0000256" key="1">
    <source>
        <dbReference type="SAM" id="Coils"/>
    </source>
</evidence>
<dbReference type="EMBL" id="CP109019">
    <property type="protein sequence ID" value="WUT83557.1"/>
    <property type="molecule type" value="Genomic_DNA"/>
</dbReference>
<feature type="coiled-coil region" evidence="1">
    <location>
        <begin position="164"/>
        <end position="195"/>
    </location>
</feature>
<feature type="compositionally biased region" description="Low complexity" evidence="2">
    <location>
        <begin position="302"/>
        <end position="316"/>
    </location>
</feature>
<organism evidence="3 4">
    <name type="scientific">Streptomyces melanogenes</name>
    <dbReference type="NCBI Taxonomy" id="67326"/>
    <lineage>
        <taxon>Bacteria</taxon>
        <taxon>Bacillati</taxon>
        <taxon>Actinomycetota</taxon>
        <taxon>Actinomycetes</taxon>
        <taxon>Kitasatosporales</taxon>
        <taxon>Streptomycetaceae</taxon>
        <taxon>Streptomyces</taxon>
    </lineage>
</organism>
<feature type="region of interest" description="Disordered" evidence="2">
    <location>
        <begin position="206"/>
        <end position="323"/>
    </location>
</feature>
<proteinExistence type="predicted"/>
<reference evidence="3" key="1">
    <citation type="submission" date="2022-10" db="EMBL/GenBank/DDBJ databases">
        <title>The complete genomes of actinobacterial strains from the NBC collection.</title>
        <authorList>
            <person name="Joergensen T.S."/>
            <person name="Alvarez Arevalo M."/>
            <person name="Sterndorff E.B."/>
            <person name="Faurdal D."/>
            <person name="Vuksanovic O."/>
            <person name="Mourched A.-S."/>
            <person name="Charusanti P."/>
            <person name="Shaw S."/>
            <person name="Blin K."/>
            <person name="Weber T."/>
        </authorList>
    </citation>
    <scope>NUCLEOTIDE SEQUENCE</scope>
    <source>
        <strain evidence="3">NBC_00668</strain>
    </source>
</reference>
<feature type="region of interest" description="Disordered" evidence="2">
    <location>
        <begin position="1"/>
        <end position="41"/>
    </location>
</feature>
<feature type="compositionally biased region" description="Basic and acidic residues" evidence="2">
    <location>
        <begin position="1"/>
        <end position="12"/>
    </location>
</feature>
<dbReference type="RefSeq" id="WP_329399297.1">
    <property type="nucleotide sequence ID" value="NZ_CP109019.1"/>
</dbReference>
<gene>
    <name evidence="3" type="ORF">OG515_15765</name>
</gene>
<evidence type="ECO:0000313" key="3">
    <source>
        <dbReference type="EMBL" id="WUT83557.1"/>
    </source>
</evidence>
<name>A0ABZ1XL67_9ACTN</name>
<accession>A0ABZ1XL67</accession>
<feature type="compositionally biased region" description="Gly residues" evidence="2">
    <location>
        <begin position="422"/>
        <end position="438"/>
    </location>
</feature>
<keyword evidence="1" id="KW-0175">Coiled coil</keyword>
<keyword evidence="4" id="KW-1185">Reference proteome</keyword>
<feature type="region of interest" description="Disordered" evidence="2">
    <location>
        <begin position="386"/>
        <end position="533"/>
    </location>
</feature>
<evidence type="ECO:0000313" key="4">
    <source>
        <dbReference type="Proteomes" id="UP001432060"/>
    </source>
</evidence>
<feature type="compositionally biased region" description="Low complexity" evidence="2">
    <location>
        <begin position="233"/>
        <end position="286"/>
    </location>
</feature>
<evidence type="ECO:0000256" key="2">
    <source>
        <dbReference type="SAM" id="MobiDB-lite"/>
    </source>
</evidence>
<dbReference type="Proteomes" id="UP001432060">
    <property type="component" value="Chromosome"/>
</dbReference>
<feature type="compositionally biased region" description="Basic and acidic residues" evidence="2">
    <location>
        <begin position="500"/>
        <end position="512"/>
    </location>
</feature>
<feature type="compositionally biased region" description="Low complexity" evidence="2">
    <location>
        <begin position="13"/>
        <end position="26"/>
    </location>
</feature>
<sequence>MAEKAEKAENRGQRPGPGQERGQGAPKAPPLERTNFEQKSHQELWTMVQGMKADSASHLAKKLADAAKTITEIGDDLKAHMSRVVWTGEGAKAFTDWGHDAAMATLGLGAYSNAASTTLDAVSSAIAQVKSSVPAYDPALKKEATDTQKLYVAAHHDPDGQKDARDASAKLTGLNEKLEGQRQEAVQGLKRLADAYVHSGEQIAALRPPVFPPPPAVFVPEDDGRHGMTYVGGSQPSSNRSGTSSSTSSTQTGGHPSNALTTPGGTTGVPGVPHTVTPAVVLPTPVGDRPVGTAIDGVDTLPSPTHVTPTGPTVTPTSPPVGRPDIGPVPPVGIVPPTFTGGGKNGVPNPGVPGGRQATGGLRGPGLPGRVGGLPPSALPREPGIVGGRQVPPNTGRPTGIPRGTVVGHEGTTQGRPPMAHGPGGGPVGGGPRGGVSGGRRLAGEPGGIVGGRPTAPGTRNGRPFTEGGSGLVRNAEGGSQAGRAGRGGMIPPGAHGAPGRRDERGSERPDYLTEDEETWQQSDRRIVPPVID</sequence>